<comment type="subcellular location">
    <subcellularLocation>
        <location evidence="2">Cell projection</location>
    </subcellularLocation>
    <subcellularLocation>
        <location evidence="1">Secreted</location>
        <location evidence="1">Extracellular space</location>
        <location evidence="1">Extracellular matrix</location>
        <location evidence="1">Basement membrane</location>
    </subcellularLocation>
</comment>
<dbReference type="PROSITE" id="PS00022">
    <property type="entry name" value="EGF_1"/>
    <property type="match status" value="1"/>
</dbReference>
<dbReference type="InterPro" id="IPR013320">
    <property type="entry name" value="ConA-like_dom_sf"/>
</dbReference>
<feature type="signal peptide" evidence="15">
    <location>
        <begin position="1"/>
        <end position="20"/>
    </location>
</feature>
<dbReference type="SMART" id="SM00136">
    <property type="entry name" value="LamNT"/>
    <property type="match status" value="1"/>
</dbReference>
<reference evidence="20" key="1">
    <citation type="journal article" date="2012" name="PLoS Negl. Trop. Dis.">
        <title>A systematically improved high quality genome and transcriptome of the human blood fluke Schistosoma mansoni.</title>
        <authorList>
            <person name="Protasio A.V."/>
            <person name="Tsai I.J."/>
            <person name="Babbage A."/>
            <person name="Nichol S."/>
            <person name="Hunt M."/>
            <person name="Aslett M.A."/>
            <person name="De Silva N."/>
            <person name="Velarde G.S."/>
            <person name="Anderson T.J."/>
            <person name="Clark R.C."/>
            <person name="Davidson C."/>
            <person name="Dillon G.P."/>
            <person name="Holroyd N.E."/>
            <person name="LoVerde P.T."/>
            <person name="Lloyd C."/>
            <person name="McQuillan J."/>
            <person name="Oliveira G."/>
            <person name="Otto T.D."/>
            <person name="Parker-Manuel S.J."/>
            <person name="Quail M.A."/>
            <person name="Wilson R.A."/>
            <person name="Zerlotini A."/>
            <person name="Dunne D.W."/>
            <person name="Berriman M."/>
        </authorList>
    </citation>
    <scope>NUCLEOTIDE SEQUENCE [LARGE SCALE GENOMIC DNA]</scope>
    <source>
        <strain evidence="20">Puerto Rican</strain>
    </source>
</reference>
<evidence type="ECO:0000256" key="8">
    <source>
        <dbReference type="ARBA" id="ARBA00023157"/>
    </source>
</evidence>
<dbReference type="Pfam" id="PF00052">
    <property type="entry name" value="Laminin_B"/>
    <property type="match status" value="1"/>
</dbReference>
<dbReference type="FunFam" id="2.10.25.10:FF:000011">
    <property type="entry name" value="Cadherin EGF LAG seven-pass G-type receptor"/>
    <property type="match status" value="1"/>
</dbReference>
<dbReference type="STRING" id="6183.A0A5K4FDV5"/>
<dbReference type="Gene3D" id="2.60.120.260">
    <property type="entry name" value="Galactose-binding domain-like"/>
    <property type="match status" value="1"/>
</dbReference>
<feature type="domain" description="Laminin IV type A" evidence="18">
    <location>
        <begin position="582"/>
        <end position="831"/>
    </location>
</feature>
<dbReference type="SMART" id="SM00181">
    <property type="entry name" value="EGF"/>
    <property type="match status" value="8"/>
</dbReference>
<dbReference type="InterPro" id="IPR000034">
    <property type="entry name" value="Laminin_IV"/>
</dbReference>
<keyword evidence="3" id="KW-0964">Secreted</keyword>
<dbReference type="Proteomes" id="UP000008854">
    <property type="component" value="Unassembled WGS sequence"/>
</dbReference>
<dbReference type="InterPro" id="IPR056863">
    <property type="entry name" value="LMN_ATRN_NET-like_EGF"/>
</dbReference>
<feature type="region of interest" description="Disordered" evidence="14">
    <location>
        <begin position="3044"/>
        <end position="3067"/>
    </location>
</feature>
<dbReference type="SMART" id="SM00180">
    <property type="entry name" value="EGF_Lam"/>
    <property type="match status" value="17"/>
</dbReference>
<evidence type="ECO:0000256" key="13">
    <source>
        <dbReference type="SAM" id="Coils"/>
    </source>
</evidence>
<dbReference type="InParanoid" id="A0A5K4FDV5"/>
<feature type="disulfide bond" evidence="12">
    <location>
        <begin position="1834"/>
        <end position="1843"/>
    </location>
</feature>
<keyword evidence="9" id="KW-0325">Glycoprotein</keyword>
<evidence type="ECO:0000256" key="14">
    <source>
        <dbReference type="SAM" id="MobiDB-lite"/>
    </source>
</evidence>
<feature type="disulfide bond" evidence="12">
    <location>
        <begin position="1796"/>
        <end position="1810"/>
    </location>
</feature>
<feature type="disulfide bond" evidence="12">
    <location>
        <begin position="1784"/>
        <end position="1793"/>
    </location>
</feature>
<evidence type="ECO:0000256" key="1">
    <source>
        <dbReference type="ARBA" id="ARBA00004302"/>
    </source>
</evidence>
<feature type="disulfide bond" evidence="12">
    <location>
        <begin position="1319"/>
        <end position="1328"/>
    </location>
</feature>
<feature type="coiled-coil region" evidence="13">
    <location>
        <begin position="1987"/>
        <end position="2014"/>
    </location>
</feature>
<feature type="coiled-coil region" evidence="13">
    <location>
        <begin position="2371"/>
        <end position="2398"/>
    </location>
</feature>
<dbReference type="FunFam" id="2.10.25.10:FF:000069">
    <property type="entry name" value="Laminin subunit alpha 1"/>
    <property type="match status" value="1"/>
</dbReference>
<dbReference type="FunFam" id="2.10.25.10:FF:000090">
    <property type="entry name" value="laminin subunit alpha"/>
    <property type="match status" value="2"/>
</dbReference>
<keyword evidence="10" id="KW-0966">Cell projection</keyword>
<dbReference type="InterPro" id="IPR001791">
    <property type="entry name" value="Laminin_G"/>
</dbReference>
<evidence type="ECO:0000256" key="5">
    <source>
        <dbReference type="ARBA" id="ARBA00022729"/>
    </source>
</evidence>
<feature type="domain" description="Laminin EGF-like" evidence="17">
    <location>
        <begin position="890"/>
        <end position="939"/>
    </location>
</feature>
<dbReference type="SMART" id="SM00281">
    <property type="entry name" value="LamB"/>
    <property type="match status" value="1"/>
</dbReference>
<keyword evidence="5 15" id="KW-0732">Signal</keyword>
<feature type="domain" description="Laminin EGF-like" evidence="17">
    <location>
        <begin position="1708"/>
        <end position="1812"/>
    </location>
</feature>
<dbReference type="InterPro" id="IPR008211">
    <property type="entry name" value="Laminin_N"/>
</dbReference>
<dbReference type="PANTHER" id="PTHR10574">
    <property type="entry name" value="NETRIN/LAMININ-RELATED"/>
    <property type="match status" value="1"/>
</dbReference>
<feature type="disulfide bond" evidence="12">
    <location>
        <begin position="1813"/>
        <end position="1825"/>
    </location>
</feature>
<feature type="disulfide bond" evidence="12">
    <location>
        <begin position="1050"/>
        <end position="1067"/>
    </location>
</feature>
<evidence type="ECO:0000256" key="7">
    <source>
        <dbReference type="ARBA" id="ARBA00022869"/>
    </source>
</evidence>
<name>A0A5K4FDV5_SCHMA</name>
<organism evidence="20 21">
    <name type="scientific">Schistosoma mansoni</name>
    <name type="common">Blood fluke</name>
    <dbReference type="NCBI Taxonomy" id="6183"/>
    <lineage>
        <taxon>Eukaryota</taxon>
        <taxon>Metazoa</taxon>
        <taxon>Spiralia</taxon>
        <taxon>Lophotrochozoa</taxon>
        <taxon>Platyhelminthes</taxon>
        <taxon>Trematoda</taxon>
        <taxon>Digenea</taxon>
        <taxon>Strigeidida</taxon>
        <taxon>Schistosomatoidea</taxon>
        <taxon>Schistosomatidae</taxon>
        <taxon>Schistosoma</taxon>
    </lineage>
</organism>
<keyword evidence="13" id="KW-0175">Coiled coil</keyword>
<evidence type="ECO:0000259" key="18">
    <source>
        <dbReference type="PROSITE" id="PS51115"/>
    </source>
</evidence>
<dbReference type="InterPro" id="IPR050440">
    <property type="entry name" value="Laminin/Netrin_ECM"/>
</dbReference>
<feature type="domain" description="Laminin EGF-like" evidence="17">
    <location>
        <begin position="1813"/>
        <end position="1859"/>
    </location>
</feature>
<dbReference type="WBParaSite" id="Smp_343650.1">
    <property type="protein sequence ID" value="Smp_343650.1"/>
    <property type="gene ID" value="Smp_343650"/>
</dbReference>
<feature type="domain" description="Laminin N-terminal" evidence="19">
    <location>
        <begin position="21"/>
        <end position="318"/>
    </location>
</feature>
<evidence type="ECO:0000256" key="15">
    <source>
        <dbReference type="SAM" id="SignalP"/>
    </source>
</evidence>
<dbReference type="PROSITE" id="PS50025">
    <property type="entry name" value="LAM_G_DOMAIN"/>
    <property type="match status" value="1"/>
</dbReference>
<evidence type="ECO:0000256" key="12">
    <source>
        <dbReference type="PROSITE-ProRule" id="PRU00460"/>
    </source>
</evidence>
<dbReference type="FunCoup" id="A0A5K4FDV5">
    <property type="interactions" value="10"/>
</dbReference>
<dbReference type="PROSITE" id="PS51117">
    <property type="entry name" value="LAMININ_NTER"/>
    <property type="match status" value="1"/>
</dbReference>
<dbReference type="GO" id="GO:0042995">
    <property type="term" value="C:cell projection"/>
    <property type="evidence" value="ECO:0007669"/>
    <property type="project" value="UniProtKB-SubCell"/>
</dbReference>
<dbReference type="Pfam" id="PF00053">
    <property type="entry name" value="EGF_laminin"/>
    <property type="match status" value="13"/>
</dbReference>
<dbReference type="InterPro" id="IPR002049">
    <property type="entry name" value="LE_dom"/>
</dbReference>
<feature type="disulfide bond" evidence="12">
    <location>
        <begin position="483"/>
        <end position="497"/>
    </location>
</feature>
<dbReference type="PROSITE" id="PS51115">
    <property type="entry name" value="LAMININ_IVA"/>
    <property type="match status" value="1"/>
</dbReference>
<dbReference type="FunFam" id="2.10.25.10:FF:000224">
    <property type="entry name" value="Usherin"/>
    <property type="match status" value="1"/>
</dbReference>
<dbReference type="PROSITE" id="PS01248">
    <property type="entry name" value="EGF_LAM_1"/>
    <property type="match status" value="5"/>
</dbReference>
<feature type="disulfide bond" evidence="12">
    <location>
        <begin position="1048"/>
        <end position="1060"/>
    </location>
</feature>
<feature type="domain" description="Laminin EGF-like" evidence="17">
    <location>
        <begin position="1001"/>
        <end position="1047"/>
    </location>
</feature>
<feature type="disulfide bond" evidence="12">
    <location>
        <begin position="1069"/>
        <end position="1078"/>
    </location>
</feature>
<feature type="domain" description="Laminin EGF-like" evidence="17">
    <location>
        <begin position="1048"/>
        <end position="1094"/>
    </location>
</feature>
<feature type="disulfide bond" evidence="12">
    <location>
        <begin position="1222"/>
        <end position="1231"/>
    </location>
</feature>
<feature type="disulfide bond" evidence="12">
    <location>
        <begin position="1167"/>
        <end position="1176"/>
    </location>
</feature>
<evidence type="ECO:0000256" key="4">
    <source>
        <dbReference type="ARBA" id="ARBA00022530"/>
    </source>
</evidence>
<dbReference type="Gene3D" id="2.10.25.10">
    <property type="entry name" value="Laminin"/>
    <property type="match status" value="12"/>
</dbReference>
<keyword evidence="4" id="KW-0272">Extracellular matrix</keyword>
<keyword evidence="7" id="KW-0084">Basement membrane</keyword>
<dbReference type="Gene3D" id="2.60.120.200">
    <property type="match status" value="2"/>
</dbReference>
<evidence type="ECO:0000256" key="11">
    <source>
        <dbReference type="ARBA" id="ARBA00023292"/>
    </source>
</evidence>
<dbReference type="PRINTS" id="PR00011">
    <property type="entry name" value="EGFLAMININ"/>
</dbReference>
<evidence type="ECO:0000259" key="16">
    <source>
        <dbReference type="PROSITE" id="PS50025"/>
    </source>
</evidence>
<dbReference type="SUPFAM" id="SSF49899">
    <property type="entry name" value="Concanavalin A-like lectins/glucanases"/>
    <property type="match status" value="1"/>
</dbReference>
<evidence type="ECO:0000256" key="10">
    <source>
        <dbReference type="ARBA" id="ARBA00023273"/>
    </source>
</evidence>
<dbReference type="FunFam" id="2.10.25.10:FF:000106">
    <property type="entry name" value="Heparan sulfate proteoglycan 2"/>
    <property type="match status" value="1"/>
</dbReference>
<feature type="chain" id="PRO_5024437923" evidence="15">
    <location>
        <begin position="21"/>
        <end position="3681"/>
    </location>
</feature>
<evidence type="ECO:0000256" key="2">
    <source>
        <dbReference type="ARBA" id="ARBA00004316"/>
    </source>
</evidence>
<feature type="coiled-coil region" evidence="13">
    <location>
        <begin position="2110"/>
        <end position="2153"/>
    </location>
</feature>
<evidence type="ECO:0000256" key="6">
    <source>
        <dbReference type="ARBA" id="ARBA00022737"/>
    </source>
</evidence>
<feature type="domain" description="Laminin EGF-like" evidence="17">
    <location>
        <begin position="1344"/>
        <end position="1403"/>
    </location>
</feature>
<evidence type="ECO:0000313" key="21">
    <source>
        <dbReference type="WBParaSite" id="Smp_343650.1"/>
    </source>
</evidence>
<feature type="domain" description="Laminin EGF-like" evidence="17">
    <location>
        <begin position="1147"/>
        <end position="1194"/>
    </location>
</feature>
<keyword evidence="11 12" id="KW-0424">Laminin EGF-like domain</keyword>
<feature type="domain" description="Laminin G" evidence="16">
    <location>
        <begin position="3256"/>
        <end position="3464"/>
    </location>
</feature>
<comment type="caution">
    <text evidence="12">Lacks conserved residue(s) required for the propagation of feature annotation.</text>
</comment>
<dbReference type="InterPro" id="IPR000742">
    <property type="entry name" value="EGF"/>
</dbReference>
<feature type="disulfide bond" evidence="12">
    <location>
        <begin position="1031"/>
        <end position="1045"/>
    </location>
</feature>
<evidence type="ECO:0000256" key="3">
    <source>
        <dbReference type="ARBA" id="ARBA00022525"/>
    </source>
</evidence>
<feature type="disulfide bond" evidence="12">
    <location>
        <begin position="471"/>
        <end position="480"/>
    </location>
</feature>
<dbReference type="FunFam" id="2.10.25.10:FF:000105">
    <property type="entry name" value="laminin subunit gamma-1"/>
    <property type="match status" value="1"/>
</dbReference>
<accession>A0A5K4FDV5</accession>
<evidence type="ECO:0000259" key="19">
    <source>
        <dbReference type="PROSITE" id="PS51117"/>
    </source>
</evidence>
<dbReference type="Pfam" id="PF00055">
    <property type="entry name" value="Laminin_N"/>
    <property type="match status" value="1"/>
</dbReference>
<dbReference type="FunFam" id="2.10.25.10:FF:000188">
    <property type="entry name" value="Laminin subunit gamma 2"/>
    <property type="match status" value="1"/>
</dbReference>
<reference evidence="21" key="2">
    <citation type="submission" date="2019-11" db="UniProtKB">
        <authorList>
            <consortium name="WormBaseParasite"/>
        </authorList>
    </citation>
    <scope>IDENTIFICATION</scope>
    <source>
        <strain evidence="21">Puerto Rican</strain>
    </source>
</reference>
<evidence type="ECO:0000256" key="9">
    <source>
        <dbReference type="ARBA" id="ARBA00023180"/>
    </source>
</evidence>
<keyword evidence="20" id="KW-1185">Reference proteome</keyword>
<feature type="disulfide bond" evidence="12">
    <location>
        <begin position="1815"/>
        <end position="1832"/>
    </location>
</feature>
<keyword evidence="6" id="KW-0677">Repeat</keyword>
<dbReference type="SMART" id="SM01411">
    <property type="entry name" value="Ephrin_rec_like"/>
    <property type="match status" value="4"/>
</dbReference>
<feature type="disulfide bond" evidence="12">
    <location>
        <begin position="909"/>
        <end position="918"/>
    </location>
</feature>
<evidence type="ECO:0000259" key="17">
    <source>
        <dbReference type="PROSITE" id="PS50027"/>
    </source>
</evidence>
<dbReference type="Pfam" id="PF24973">
    <property type="entry name" value="EGF_LMN_ATRN"/>
    <property type="match status" value="3"/>
</dbReference>
<keyword evidence="8 12" id="KW-1015">Disulfide bond</keyword>
<dbReference type="Gene3D" id="2.170.300.10">
    <property type="entry name" value="Tie2 ligand-binding domain superfamily"/>
    <property type="match status" value="3"/>
</dbReference>
<feature type="domain" description="Laminin EGF-like" evidence="17">
    <location>
        <begin position="443"/>
        <end position="499"/>
    </location>
</feature>
<feature type="disulfide bond" evidence="12">
    <location>
        <begin position="1374"/>
        <end position="1383"/>
    </location>
</feature>
<dbReference type="GO" id="GO:0009888">
    <property type="term" value="P:tissue development"/>
    <property type="evidence" value="ECO:0007669"/>
    <property type="project" value="TreeGrafter"/>
</dbReference>
<feature type="coiled-coil region" evidence="13">
    <location>
        <begin position="2262"/>
        <end position="2289"/>
    </location>
</feature>
<feature type="domain" description="Laminin EGF-like" evidence="17">
    <location>
        <begin position="1095"/>
        <end position="1146"/>
    </location>
</feature>
<feature type="domain" description="Laminin EGF-like" evidence="17">
    <location>
        <begin position="1295"/>
        <end position="1343"/>
    </location>
</feature>
<dbReference type="CDD" id="cd00055">
    <property type="entry name" value="EGF_Lam"/>
    <property type="match status" value="16"/>
</dbReference>
<dbReference type="SUPFAM" id="SSF57196">
    <property type="entry name" value="EGF/Laminin"/>
    <property type="match status" value="11"/>
</dbReference>
<evidence type="ECO:0000313" key="20">
    <source>
        <dbReference type="Proteomes" id="UP000008854"/>
    </source>
</evidence>
<feature type="disulfide bond" evidence="12">
    <location>
        <begin position="1019"/>
        <end position="1028"/>
    </location>
</feature>
<feature type="domain" description="Laminin EGF-like" evidence="17">
    <location>
        <begin position="1195"/>
        <end position="1248"/>
    </location>
</feature>
<protein>
    <submittedName>
        <fullName evidence="21">Laminin subunit alpha-1</fullName>
    </submittedName>
</protein>
<dbReference type="PANTHER" id="PTHR10574:SF436">
    <property type="entry name" value="LAMININ SUBUNIT ALPHA-2"/>
    <property type="match status" value="1"/>
</dbReference>
<dbReference type="PROSITE" id="PS50027">
    <property type="entry name" value="EGF_LAM_2"/>
    <property type="match status" value="11"/>
</dbReference>
<proteinExistence type="predicted"/>
<sequence length="3681" mass="416104">MWTTLSVLLFIIFNVKVAILQRYDGYPYEADFLDMDPDSILEENAIITANATCGIGRKEYFCRLVEHADGFITYDGRLHRTPREVLTYSQEAKSYRDPSGQWVQCGYCDDRDPNLRHPIEYVLSGEANLWWQSPSLAQGLQYHAVTITMDFRQVYQIVYVLLRMGDSPRPANWILERSVDGEVYHPWVFFAKTEYDCKKLYEPLIDRPLTITSGPRPWHLGDDEVYCTTFYSQPQALQSGEIIVTLTLDRESTISTESGLESPISSKLIDFLSARFVRLRFQQLQTLSGDWMAMPNQLDSSVYNRYYYSIRTIKVGGKCVCNSHASRCEQKVIDGVPRAVCDCQHNTCGNNCEKCCPLFNQQPWRPGRICEECNCNQKADECIYNQTVANLRLSMRKDGVLEGGGVCLNCREDTTGVNCEKCKQGYYRPLNVRPDSQYPCRPCECSTFGSTGDCTSNDAEIPERYPGDCICKEGYAGRRCDECAEGYQRSNIDPQLCIPCTCDIRGSHRGPGYQCEPPCNCKINVDPDSYCNTCQKGFFNLDVNNPEGCQSCYCSGLTDRCTGVTPSTAMILEKKGLLGPVNTLANWKIIVPSLSTPDTGYTIPMTETSVQYDKVLFAQTRTVEAWLSSVTSTPVTRGYYWSAPEAYLGNQITAYRDTLNIILRFNSPTMLTYRQPTIPTDISGSRQFSMSMAMTDHLNYMWLHEPDIVIEGNGYRLVHMLSPSYRESHMILNIPLSESSFRVIVEPPTSIPLDRFPISWLQGDQLRFDESTLERVGRPATIADIMTVLSSIDRLMIKAKYITDQTTTELMSVTLGRAIRDEIGGIPNIEECICPNGYSGSSCESCAIGYYRDYQKQSMIQTNQTSFTSSTALSLWRSTMMTQLPVCVLCECHGHSDICDEKTGVCIDCAHNTAGDKCDICAPGFYGDPRTGDPKACKSCECPHLDYQMTTVCLAHEEELFKEEKPYVCLDCTENTRGRYCEVCAEMYYGDPLNGVPCRPCNCGPAAIGCNATNGACICGFNTAGPQCDACAEGTHGDPTRGQPCRPCNCHPKGSISPSCRLEDGQCNCLSTYEGVRCDRCIPGRGNTEAGCPPCQCDPIGTRPEYLTMCDPVSGQCSCKPGVGGTLDCSTCQIGYYNLGPNGCTECKCTSRAIDRTCNPITGQCKCGENVIGDTCDKCLPGYYWNNTGSNCLPCSCGIGTELTRTLTQLTECDMNTGQCKCAPHVVGRDCTECELGYFGVSESGCKPCLPCPNGQVCDQITGKCICPPNTEGDRCDKCIAGSWDYNPVIGCKNCNCSIDGSVIGLEDQCDLITGQCTCKPEFSGRACNECSKGYYGYPDCRKCNCDMRGTAWGNLSISDTVVPCNPKDGQCNCKENVEGDQCDQCKPGTFGLNIDYPLGCYSCFCFPTGTPSRCSLLTGYRSVPGKVKGVEIISTDDPRYPGGPLIDLKLGLRDIDVNELTIGLSQFSWRFSVHRPTHLEIPELKGSLTRNYGSVIIGVLTECLPTGDCKLGIEDAQTTTTTILSTRDDLPGGLIIRRNDIVDARMTALNGYIEMEYQPSENSPTSIADGYRQIWLREQDWVLTRVSGIDTRVRPTRNELMLALLNVTSFSVRLFMPEARPKLVSVKYKIYQPRTEITTLSGIEIKTIEKCECPPTASGDHCEIASSGFYFPPIKPKPGREILPPTSIIDPTLPTGHIIWEGGAQKCRCHGMSSNCDPITGICLDCTGNTEGPNCGNCATGYMGDPKIGQPCVKCQCPTEQTDYAITCTPSTDPSFLPHKCICKVGYAGLRCEQCAPGYYGDPTSMTACQACDCDIGGSRSETCNQDTGQCDCWPGIKGRRCDQCEEDHVVDHGTCRDCRGPCTGELLIKSDYIKLQINELNITTLAYQGLSKLKQQIEFNKARFIESNQQLENEIILRTKQLTRQFNEINQSYISVILIKQETLNQSNCNLIKQINQLYNESQSIENQLYNWMNNLLKQEFNQPIINEEEELKRWYDEAQQIKNNLINIQLNHTDLWLINIELQFNKINKEINEFIQIIKQQSNKINNYLIKFNRYQELQQFLMNYEMNQLYRISNYTKLLMNELDMGIKKADTLVDTVKTTTSLSTLQSFDKESKNLDQELLKLEQLHTNQEQINRIEQLKQLIQQLSQIQLPDSRQIYIPPELITHTIEPIEQESKRIIDSLIPSDQLNRTYLAYNAYQFIIDNINLAENATNEAENAFFNSTTTIDGKQITWQQRLNTIINKRDQITDILNNYSIIYNSHNETLNILDKELQTTENDLSTLNQIAKNNLKLTKDITNKVDSIQQFLKDTKPLVQNASDKLQVQLGRYNELHDRLQGMENRFSQIQGTAKTLVDRANITQSYLIKSIDEAETVARQLDSKLLNLRRLADEARSMLDVNYGSLSHDPVPLQLGQDCVYTLVPYSLTKSRVFDIEFWFNLNNLPTLSSISSVLMVGRRAFEGHTQMFAFTIEAPDARLRFSWNTPNGILELGPVTTNTWYHTRVTSVGGETRMILMERPFQDRGDVFPEIRQTATTNGTLDQEANLIMDRQMELRIGGVMQSSSRLSNPEAWGDNGAEEFWSRLMSMESIKFCMFNLRLSGTPISIANFADANLECSKPKEYQCQFKYLNVTFLIYSSGKNRRYVRNGYIWERQGELNKLTNFTRSSQLIDPSLSLTRMFFYDFNGANGYARLKSISNLDFCKDQLDFQLTPLKEYQRSNMTVMTFLNYDKDYGITIELMNGRPEAYYWSGRELYQLDNTRQHNDIEIIRRRRFKLFNFKPRWKRQSTIYGSGTGHHDEDRRRLNLNILDPSMRILRLDNFMTTDCNDDMILFLGGIPPSHYELRKRMKNLGFLLTPFAGRIGFTNGKPSQSGEVYLADYAITSVNQFGDTQFTDSRQLGEIRTIENTSPNYQYCLHLKPHHLYMAPELKEPSRYSPFEPGISMTIRFNPLIARSGDMDLLIIQPGHAEWIRIFLTEDHRLGIVIPGVSKTLYTRTSLTSRALNDPYTNLLNLELIEYMNLTTVLPVWNNLNKQMSMIKPMTTITSSSSSSSSSTTSSSSCSTPSSINLDTMKRQYFDSKQAEIEIVVTLYFGKIDTEQLTVLFDQHIVQTWTIPKQPDIKNIRQIYIGPQLMPSYPITIEYLIIGKHLVDFTTELVSKDNPYGSQVGICGGQLYPRFTERRGLAGLVTSKLQGLELTAPPSGRQLIFTPFNELLTKQIIPGVSYDEQSVLENIRTGDGKIRKKNDCTENAENTAWFDQYPDSYWEIGNIEFMVSLKQTTPFEFTIGFRAQLANTAIIGEHLSLSGVEEIEENVYSLLAAFNFGPDDGNIYIILSKNQIFIYADRKNLLWSSPFITITDTTWHRLKLIFQSTNSIEEQNGPGVENGLQLLFDHRHFWLPPVEIFNLPSVVFIGGLPRVLNLQLQENRQLSNIYGLFGCVDELTMNNVSMSLRTSNRPVCYDCFSLNPTIVHVPENIDEYLKYSLIKLYIPEMFTQPGHDKLTFDFSFFYDRNTIKQASLFVLTFGGTIDQPSEEIHLWLFLSNNEVKMGYITESNDELELNHEVNLANIGHNQNIWHYIKLDITFINRNPLFQLKSQTSISDTLAPFMKASRLISIHLGRNTVLTPDKMKKSTYNYHGEMFRGCMRSLHLSTLTEIRNINLPEDLPGFLYGLCHTSLVW</sequence>
<dbReference type="GO" id="GO:0009887">
    <property type="term" value="P:animal organ morphogenesis"/>
    <property type="evidence" value="ECO:0007669"/>
    <property type="project" value="TreeGrafter"/>
</dbReference>
<dbReference type="GO" id="GO:0005604">
    <property type="term" value="C:basement membrane"/>
    <property type="evidence" value="ECO:0007669"/>
    <property type="project" value="UniProtKB-SubCell"/>
</dbReference>